<dbReference type="SMART" id="SM00214">
    <property type="entry name" value="VWC"/>
    <property type="match status" value="1"/>
</dbReference>
<feature type="compositionally biased region" description="Polar residues" evidence="3">
    <location>
        <begin position="317"/>
        <end position="329"/>
    </location>
</feature>
<evidence type="ECO:0000256" key="4">
    <source>
        <dbReference type="SAM" id="Phobius"/>
    </source>
</evidence>
<feature type="signal peptide" evidence="5">
    <location>
        <begin position="1"/>
        <end position="17"/>
    </location>
</feature>
<feature type="region of interest" description="Disordered" evidence="3">
    <location>
        <begin position="299"/>
        <end position="396"/>
    </location>
</feature>
<evidence type="ECO:0000256" key="5">
    <source>
        <dbReference type="SAM" id="SignalP"/>
    </source>
</evidence>
<name>A0A8J5CG44_CHIOP</name>
<keyword evidence="4" id="KW-0812">Transmembrane</keyword>
<organism evidence="7 8">
    <name type="scientific">Chionoecetes opilio</name>
    <name type="common">Atlantic snow crab</name>
    <name type="synonym">Cancer opilio</name>
    <dbReference type="NCBI Taxonomy" id="41210"/>
    <lineage>
        <taxon>Eukaryota</taxon>
        <taxon>Metazoa</taxon>
        <taxon>Ecdysozoa</taxon>
        <taxon>Arthropoda</taxon>
        <taxon>Crustacea</taxon>
        <taxon>Multicrustacea</taxon>
        <taxon>Malacostraca</taxon>
        <taxon>Eumalacostraca</taxon>
        <taxon>Eucarida</taxon>
        <taxon>Decapoda</taxon>
        <taxon>Pleocyemata</taxon>
        <taxon>Brachyura</taxon>
        <taxon>Eubrachyura</taxon>
        <taxon>Majoidea</taxon>
        <taxon>Majidae</taxon>
        <taxon>Chionoecetes</taxon>
    </lineage>
</organism>
<gene>
    <name evidence="7" type="primary">Dgcr2_1</name>
    <name evidence="7" type="ORF">GWK47_023907</name>
</gene>
<evidence type="ECO:0000313" key="7">
    <source>
        <dbReference type="EMBL" id="KAG0709111.1"/>
    </source>
</evidence>
<dbReference type="Proteomes" id="UP000770661">
    <property type="component" value="Unassembled WGS sequence"/>
</dbReference>
<feature type="domain" description="VWFC" evidence="6">
    <location>
        <begin position="34"/>
        <end position="93"/>
    </location>
</feature>
<feature type="transmembrane region" description="Helical" evidence="4">
    <location>
        <begin position="111"/>
        <end position="133"/>
    </location>
</feature>
<dbReference type="PANTHER" id="PTHR15256:SF6">
    <property type="entry name" value="INTEGRAL MEMBRANE PROTEIN DGCR2_IDD"/>
    <property type="match status" value="1"/>
</dbReference>
<dbReference type="GO" id="GO:0016020">
    <property type="term" value="C:membrane"/>
    <property type="evidence" value="ECO:0007669"/>
    <property type="project" value="TreeGrafter"/>
</dbReference>
<proteinExistence type="predicted"/>
<comment type="caution">
    <text evidence="7">The sequence shown here is derived from an EMBL/GenBank/DDBJ whole genome shotgun (WGS) entry which is preliminary data.</text>
</comment>
<feature type="chain" id="PRO_5035313513" evidence="5">
    <location>
        <begin position="18"/>
        <end position="594"/>
    </location>
</feature>
<accession>A0A8J5CG44</accession>
<feature type="compositionally biased region" description="Pro residues" evidence="3">
    <location>
        <begin position="304"/>
        <end position="315"/>
    </location>
</feature>
<dbReference type="InterPro" id="IPR042378">
    <property type="entry name" value="IDD"/>
</dbReference>
<evidence type="ECO:0000313" key="8">
    <source>
        <dbReference type="Proteomes" id="UP000770661"/>
    </source>
</evidence>
<dbReference type="SUPFAM" id="SSF57603">
    <property type="entry name" value="FnI-like domain"/>
    <property type="match status" value="1"/>
</dbReference>
<evidence type="ECO:0000256" key="2">
    <source>
        <dbReference type="ARBA" id="ARBA00023180"/>
    </source>
</evidence>
<evidence type="ECO:0000259" key="6">
    <source>
        <dbReference type="SMART" id="SM00214"/>
    </source>
</evidence>
<evidence type="ECO:0000256" key="3">
    <source>
        <dbReference type="SAM" id="MobiDB-lite"/>
    </source>
</evidence>
<keyword evidence="8" id="KW-1185">Reference proteome</keyword>
<keyword evidence="4" id="KW-0472">Membrane</keyword>
<reference evidence="7" key="1">
    <citation type="submission" date="2020-07" db="EMBL/GenBank/DDBJ databases">
        <title>The High-quality genome of the commercially important snow crab, Chionoecetes opilio.</title>
        <authorList>
            <person name="Jeong J.-H."/>
            <person name="Ryu S."/>
        </authorList>
    </citation>
    <scope>NUCLEOTIDE SEQUENCE</scope>
    <source>
        <strain evidence="7">MADBK_172401_WGS</strain>
        <tissue evidence="7">Digestive gland</tissue>
    </source>
</reference>
<protein>
    <submittedName>
        <fullName evidence="7">Integral membrane protein DGCR2/IDD</fullName>
    </submittedName>
</protein>
<keyword evidence="1 5" id="KW-0732">Signal</keyword>
<dbReference type="OrthoDB" id="75169at2759"/>
<dbReference type="Pfam" id="PF17064">
    <property type="entry name" value="QVR"/>
    <property type="match status" value="1"/>
</dbReference>
<dbReference type="AlphaFoldDB" id="A0A8J5CG44"/>
<dbReference type="InterPro" id="IPR031424">
    <property type="entry name" value="QVR-like"/>
</dbReference>
<feature type="region of interest" description="Disordered" evidence="3">
    <location>
        <begin position="409"/>
        <end position="435"/>
    </location>
</feature>
<dbReference type="EMBL" id="JACEEZ010024719">
    <property type="protein sequence ID" value="KAG0709111.1"/>
    <property type="molecule type" value="Genomic_DNA"/>
</dbReference>
<keyword evidence="4" id="KW-1133">Transmembrane helix</keyword>
<sequence length="594" mass="64354">MLPLLLLYLVVQGEGEAATDLSKDTKPSKSSWECVSLGGERVANGEMFVPGPDYCTACKCEEGKARVCQAVLCQPPQDCKSFRLGRSCCDFICLDDMLPKLPDANSPSTDLGLRMVASAVTAILSLALLLFLIHRLRQRRLRAQQQYYEDQLDSPIGPNPDSCHNNACCHNAAYCNGNDHVDFFLDGHTPPYSLWKPPSFYFPHEDAPPPYSEVVGNSYRLPQTSTSYPALGPLMVQLGPAQGESSDTNGGAGSLALIGAIADNFRSPCNSPQPPSRAAPNPAKHWEVSLRSDEVYEDIDVPPEDLPPPYYPPGQPLSNLDPSTEAARSNTDRECEAGVQAQDPGHGLGGPEQHPAAGGDSSSNREQSQLGTPVASTRLRAKEGRTPAGPREAGHTATMEQFQLRLSMDMSDSSTSSEVPTRTFSSSSEDSTSMDITSDMRKMAVPKVLHCQLVLLLFYLLAVEKGVRGISCYVCSSKNGSDINCEDPFHPALSVFSQSCRVPKEGHIGQFPANFCVKIIGTSVSTYETLMIRTCVLENMDSQCGVFKFGDEQLTGCILTCTSEGCNAAPPATLLRHSLLLLPLTILFKDYRLC</sequence>
<keyword evidence="2" id="KW-0325">Glycoprotein</keyword>
<dbReference type="InterPro" id="IPR001007">
    <property type="entry name" value="VWF_dom"/>
</dbReference>
<dbReference type="PANTHER" id="PTHR15256">
    <property type="entry name" value="INTEGRAL MEMBRANE PROTEIN DGCR2/IDD"/>
    <property type="match status" value="1"/>
</dbReference>
<feature type="compositionally biased region" description="Polar residues" evidence="3">
    <location>
        <begin position="360"/>
        <end position="375"/>
    </location>
</feature>
<evidence type="ECO:0000256" key="1">
    <source>
        <dbReference type="ARBA" id="ARBA00022729"/>
    </source>
</evidence>